<evidence type="ECO:0000313" key="2">
    <source>
        <dbReference type="EMBL" id="PRP84543.1"/>
    </source>
</evidence>
<feature type="compositionally biased region" description="Basic and acidic residues" evidence="1">
    <location>
        <begin position="151"/>
        <end position="161"/>
    </location>
</feature>
<feature type="region of interest" description="Disordered" evidence="1">
    <location>
        <begin position="151"/>
        <end position="171"/>
    </location>
</feature>
<dbReference type="Proteomes" id="UP000241769">
    <property type="component" value="Unassembled WGS sequence"/>
</dbReference>
<evidence type="ECO:0000256" key="1">
    <source>
        <dbReference type="SAM" id="MobiDB-lite"/>
    </source>
</evidence>
<proteinExistence type="predicted"/>
<keyword evidence="3" id="KW-1185">Reference proteome</keyword>
<sequence length="194" mass="21955">MRAPHNRTLCDSSHHLWKPCTYGPWYLHVITFLKHNETAPSVRESQDRGSYPKSPRIGVTAHTSPSTLSPHPLILIPSFHGLYLYLTTDTAAPVYQCGVNRFEPAKSPNLRNRIEFSSPEWESEMVYIAPRNGTLKCVKFDFSTVSNVDDSGKRRREEMGNGKKGAKSISRRHFRRSTGAIWTGHSASCLNRTI</sequence>
<dbReference type="InParanoid" id="A0A2P6NKS1"/>
<reference evidence="2 3" key="1">
    <citation type="journal article" date="2018" name="Genome Biol. Evol.">
        <title>Multiple Roots of Fruiting Body Formation in Amoebozoa.</title>
        <authorList>
            <person name="Hillmann F."/>
            <person name="Forbes G."/>
            <person name="Novohradska S."/>
            <person name="Ferling I."/>
            <person name="Riege K."/>
            <person name="Groth M."/>
            <person name="Westermann M."/>
            <person name="Marz M."/>
            <person name="Spaller T."/>
            <person name="Winckler T."/>
            <person name="Schaap P."/>
            <person name="Glockner G."/>
        </authorList>
    </citation>
    <scope>NUCLEOTIDE SEQUENCE [LARGE SCALE GENOMIC DNA]</scope>
    <source>
        <strain evidence="2 3">Jena</strain>
    </source>
</reference>
<protein>
    <submittedName>
        <fullName evidence="2">Uncharacterized protein</fullName>
    </submittedName>
</protein>
<dbReference type="AlphaFoldDB" id="A0A2P6NKS1"/>
<name>A0A2P6NKS1_9EUKA</name>
<dbReference type="EMBL" id="MDYQ01000061">
    <property type="protein sequence ID" value="PRP84543.1"/>
    <property type="molecule type" value="Genomic_DNA"/>
</dbReference>
<evidence type="ECO:0000313" key="3">
    <source>
        <dbReference type="Proteomes" id="UP000241769"/>
    </source>
</evidence>
<comment type="caution">
    <text evidence="2">The sequence shown here is derived from an EMBL/GenBank/DDBJ whole genome shotgun (WGS) entry which is preliminary data.</text>
</comment>
<gene>
    <name evidence="2" type="ORF">PROFUN_05878</name>
</gene>
<accession>A0A2P6NKS1</accession>
<organism evidence="2 3">
    <name type="scientific">Planoprotostelium fungivorum</name>
    <dbReference type="NCBI Taxonomy" id="1890364"/>
    <lineage>
        <taxon>Eukaryota</taxon>
        <taxon>Amoebozoa</taxon>
        <taxon>Evosea</taxon>
        <taxon>Variosea</taxon>
        <taxon>Cavosteliida</taxon>
        <taxon>Cavosteliaceae</taxon>
        <taxon>Planoprotostelium</taxon>
    </lineage>
</organism>